<gene>
    <name evidence="2" type="ORF">SAMN04489757_12433</name>
</gene>
<name>A0A1I5H004_9FIRM</name>
<sequence>MTKRSNDDNRCIENERRIDHLRNIVEKQTRSERHLEEHSDISKSSENIAHVKDIQRERENEIQNLKDIIAHGENHTNDQLENTKKRLKYTEGYLNHNADQMDDETLESTKRKQEHRREQVDQLK</sequence>
<keyword evidence="3" id="KW-1185">Reference proteome</keyword>
<evidence type="ECO:0000256" key="1">
    <source>
        <dbReference type="SAM" id="MobiDB-lite"/>
    </source>
</evidence>
<feature type="region of interest" description="Disordered" evidence="1">
    <location>
        <begin position="94"/>
        <end position="124"/>
    </location>
</feature>
<dbReference type="EMBL" id="FOWD01000024">
    <property type="protein sequence ID" value="SFO41537.1"/>
    <property type="molecule type" value="Genomic_DNA"/>
</dbReference>
<evidence type="ECO:0000313" key="2">
    <source>
        <dbReference type="EMBL" id="SFO41537.1"/>
    </source>
</evidence>
<dbReference type="STRING" id="1527.SAMN04489757_12433"/>
<evidence type="ECO:0000313" key="3">
    <source>
        <dbReference type="Proteomes" id="UP000198806"/>
    </source>
</evidence>
<organism evidence="2 3">
    <name type="scientific">Anaerocolumna aminovalerica</name>
    <dbReference type="NCBI Taxonomy" id="1527"/>
    <lineage>
        <taxon>Bacteria</taxon>
        <taxon>Bacillati</taxon>
        <taxon>Bacillota</taxon>
        <taxon>Clostridia</taxon>
        <taxon>Lachnospirales</taxon>
        <taxon>Lachnospiraceae</taxon>
        <taxon>Anaerocolumna</taxon>
    </lineage>
</organism>
<proteinExistence type="predicted"/>
<feature type="region of interest" description="Disordered" evidence="1">
    <location>
        <begin position="23"/>
        <end position="50"/>
    </location>
</feature>
<feature type="compositionally biased region" description="Basic and acidic residues" evidence="1">
    <location>
        <begin position="107"/>
        <end position="124"/>
    </location>
</feature>
<dbReference type="RefSeq" id="WP_091687380.1">
    <property type="nucleotide sequence ID" value="NZ_BAABFM010000035.1"/>
</dbReference>
<dbReference type="OrthoDB" id="1716599at2"/>
<dbReference type="Proteomes" id="UP000198806">
    <property type="component" value="Unassembled WGS sequence"/>
</dbReference>
<reference evidence="2 3" key="1">
    <citation type="submission" date="2016-10" db="EMBL/GenBank/DDBJ databases">
        <authorList>
            <person name="de Groot N.N."/>
        </authorList>
    </citation>
    <scope>NUCLEOTIDE SEQUENCE [LARGE SCALE GENOMIC DNA]</scope>
    <source>
        <strain evidence="2 3">DSM 1283</strain>
    </source>
</reference>
<dbReference type="AlphaFoldDB" id="A0A1I5H004"/>
<accession>A0A1I5H004</accession>
<protein>
    <submittedName>
        <fullName evidence="2">Uncharacterized protein</fullName>
    </submittedName>
</protein>